<comment type="caution">
    <text evidence="3">The sequence shown here is derived from an EMBL/GenBank/DDBJ whole genome shotgun (WGS) entry which is preliminary data.</text>
</comment>
<dbReference type="PANTHER" id="PTHR43002">
    <property type="entry name" value="GLYCOGEN DEBRANCHING ENZYME"/>
    <property type="match status" value="1"/>
</dbReference>
<dbReference type="Pfam" id="PF02922">
    <property type="entry name" value="CBM_48"/>
    <property type="match status" value="1"/>
</dbReference>
<feature type="domain" description="Glycosyl hydrolase family 13 catalytic" evidence="2">
    <location>
        <begin position="174"/>
        <end position="540"/>
    </location>
</feature>
<evidence type="ECO:0000256" key="1">
    <source>
        <dbReference type="ARBA" id="ARBA00008061"/>
    </source>
</evidence>
<dbReference type="SUPFAM" id="SSF51445">
    <property type="entry name" value="(Trans)glycosidases"/>
    <property type="match status" value="1"/>
</dbReference>
<dbReference type="CDD" id="cd02860">
    <property type="entry name" value="E_set_Pullulanase"/>
    <property type="match status" value="1"/>
</dbReference>
<accession>A0ABS0LPM7</accession>
<name>A0ABS0LPM7_9LACT</name>
<dbReference type="Proteomes" id="UP000721415">
    <property type="component" value="Unassembled WGS sequence"/>
</dbReference>
<dbReference type="Gene3D" id="3.20.20.80">
    <property type="entry name" value="Glycosidases"/>
    <property type="match status" value="1"/>
</dbReference>
<dbReference type="GO" id="GO:0051060">
    <property type="term" value="F:pullulanase activity"/>
    <property type="evidence" value="ECO:0007669"/>
    <property type="project" value="UniProtKB-EC"/>
</dbReference>
<keyword evidence="4" id="KW-1185">Reference proteome</keyword>
<dbReference type="NCBIfam" id="TIGR02104">
    <property type="entry name" value="pulA_typeI"/>
    <property type="match status" value="1"/>
</dbReference>
<dbReference type="SUPFAM" id="SSF81296">
    <property type="entry name" value="E set domains"/>
    <property type="match status" value="1"/>
</dbReference>
<protein>
    <submittedName>
        <fullName evidence="3">Type I pullulanase</fullName>
        <ecNumber evidence="3">3.2.1.41</ecNumber>
    </submittedName>
</protein>
<reference evidence="3 4" key="1">
    <citation type="submission" date="2020-07" db="EMBL/GenBank/DDBJ databases">
        <title>Facklamia lactis sp. nov., isolated from raw milk.</title>
        <authorList>
            <person name="Doll E.V."/>
            <person name="Huptas C."/>
            <person name="Staib L."/>
            <person name="Wenning M."/>
            <person name="Scherer S."/>
        </authorList>
    </citation>
    <scope>NUCLEOTIDE SEQUENCE [LARGE SCALE GENOMIC DNA]</scope>
    <source>
        <strain evidence="3 4">DSM 111018</strain>
    </source>
</reference>
<keyword evidence="3" id="KW-0378">Hydrolase</keyword>
<evidence type="ECO:0000313" key="3">
    <source>
        <dbReference type="EMBL" id="MBG9986103.1"/>
    </source>
</evidence>
<dbReference type="InterPro" id="IPR017853">
    <property type="entry name" value="GH"/>
</dbReference>
<comment type="similarity">
    <text evidence="1">Belongs to the glycosyl hydrolase 13 family.</text>
</comment>
<dbReference type="EC" id="3.2.1.41" evidence="3"/>
<organism evidence="3 4">
    <name type="scientific">Facklamia lactis</name>
    <dbReference type="NCBI Taxonomy" id="2749967"/>
    <lineage>
        <taxon>Bacteria</taxon>
        <taxon>Bacillati</taxon>
        <taxon>Bacillota</taxon>
        <taxon>Bacilli</taxon>
        <taxon>Lactobacillales</taxon>
        <taxon>Aerococcaceae</taxon>
        <taxon>Facklamia</taxon>
    </lineage>
</organism>
<sequence length="637" mass="73523">MRKTTLNREVNILVHEPMQLDQFYYDGALGALYQEQYTLFRVWAPTALSVELVLFEGYYGRPKRQIQMFRKQEVGIFEAKLDGDQHGLTYRYRLTFAEQEVNETVDPYGKAVTVNGRRSVVVDLSRTDPSNWGERMPAFSNPLDAVIYEVHVRDLTIAKNSGINHKGKFLGLAESGTQSKMGLATGLDYIVSLGVTHVELLPIFDFQTVDETIENPLEYNWGYDPQNYQSVEGSYATDPYDPFCRITELKSMIQAFHDKGLRVIMDVVFNHVYEVESHAFQLTVPKYYFRYNRDGELTNGTGVGNDTASERLMMRKYILDSIKFWAEEYQIDGFRFDLMGIHDLQTMNQVRELLDEIDPSILIIGEGWNMYTPLPTEEQANSLNAKGMPRIGQFNDGIREAIKGNDFDAEARGFINGAWYMEEKLVNNLLAHYDSYLFSAPNQVVQYCEAHDNYTLYDRLVKADPFLAKDIIIKQQELALSLVLLAQGIPFIHAGQEFLRTKFGIRDSYNRPNMINQIDWDRPQKYQHTVEYTRQLIQLRKQESLLRQTTFEEIHQTAEIIQAYDLIVALRYAGEGYDLLLIFNGNREPIHFNIKRGDYYVLVEDGVVDLQGNKKYTAVQQIEVSAYSTTVLKKINN</sequence>
<dbReference type="InterPro" id="IPR004193">
    <property type="entry name" value="Glyco_hydro_13_N"/>
</dbReference>
<dbReference type="InterPro" id="IPR014756">
    <property type="entry name" value="Ig_E-set"/>
</dbReference>
<dbReference type="EMBL" id="JACBXQ010000002">
    <property type="protein sequence ID" value="MBG9986103.1"/>
    <property type="molecule type" value="Genomic_DNA"/>
</dbReference>
<dbReference type="InterPro" id="IPR013783">
    <property type="entry name" value="Ig-like_fold"/>
</dbReference>
<evidence type="ECO:0000313" key="4">
    <source>
        <dbReference type="Proteomes" id="UP000721415"/>
    </source>
</evidence>
<dbReference type="CDD" id="cd11341">
    <property type="entry name" value="AmyAc_Pullulanase_LD-like"/>
    <property type="match status" value="1"/>
</dbReference>
<dbReference type="Pfam" id="PF00128">
    <property type="entry name" value="Alpha-amylase"/>
    <property type="match status" value="1"/>
</dbReference>
<dbReference type="SMART" id="SM00642">
    <property type="entry name" value="Aamy"/>
    <property type="match status" value="1"/>
</dbReference>
<dbReference type="InterPro" id="IPR011840">
    <property type="entry name" value="PulA_typeI"/>
</dbReference>
<dbReference type="InterPro" id="IPR013780">
    <property type="entry name" value="Glyco_hydro_b"/>
</dbReference>
<keyword evidence="3" id="KW-0326">Glycosidase</keyword>
<dbReference type="Gene3D" id="2.60.40.1180">
    <property type="entry name" value="Golgi alpha-mannosidase II"/>
    <property type="match status" value="1"/>
</dbReference>
<evidence type="ECO:0000259" key="2">
    <source>
        <dbReference type="SMART" id="SM00642"/>
    </source>
</evidence>
<gene>
    <name evidence="3" type="primary">pulA</name>
    <name evidence="3" type="ORF">HZY91_04250</name>
</gene>
<proteinExistence type="inferred from homology"/>
<dbReference type="Gene3D" id="2.60.40.10">
    <property type="entry name" value="Immunoglobulins"/>
    <property type="match status" value="1"/>
</dbReference>
<dbReference type="InterPro" id="IPR006047">
    <property type="entry name" value="GH13_cat_dom"/>
</dbReference>
<dbReference type="RefSeq" id="WP_197117012.1">
    <property type="nucleotide sequence ID" value="NZ_JACBXR010000001.1"/>
</dbReference>